<evidence type="ECO:0000313" key="3">
    <source>
        <dbReference type="EMBL" id="MDR6842916.1"/>
    </source>
</evidence>
<keyword evidence="3" id="KW-0489">Methyltransferase</keyword>
<evidence type="ECO:0000259" key="2">
    <source>
        <dbReference type="Pfam" id="PF05050"/>
    </source>
</evidence>
<organism evidence="3 4">
    <name type="scientific">Pseudoxanthomonas sacheonensis</name>
    <dbReference type="NCBI Taxonomy" id="443615"/>
    <lineage>
        <taxon>Bacteria</taxon>
        <taxon>Pseudomonadati</taxon>
        <taxon>Pseudomonadota</taxon>
        <taxon>Gammaproteobacteria</taxon>
        <taxon>Lysobacterales</taxon>
        <taxon>Lysobacteraceae</taxon>
        <taxon>Pseudoxanthomonas</taxon>
    </lineage>
</organism>
<dbReference type="NCBIfam" id="TIGR01444">
    <property type="entry name" value="fkbM_fam"/>
    <property type="match status" value="1"/>
</dbReference>
<keyword evidence="4" id="KW-1185">Reference proteome</keyword>
<dbReference type="InterPro" id="IPR029063">
    <property type="entry name" value="SAM-dependent_MTases_sf"/>
</dbReference>
<keyword evidence="3" id="KW-0808">Transferase</keyword>
<dbReference type="Pfam" id="PF05050">
    <property type="entry name" value="Methyltransf_21"/>
    <property type="match status" value="1"/>
</dbReference>
<name>A0ABU1RVV5_9GAMM</name>
<dbReference type="Proteomes" id="UP001254759">
    <property type="component" value="Unassembled WGS sequence"/>
</dbReference>
<dbReference type="PANTHER" id="PTHR34203:SF15">
    <property type="entry name" value="SLL1173 PROTEIN"/>
    <property type="match status" value="1"/>
</dbReference>
<evidence type="ECO:0000313" key="4">
    <source>
        <dbReference type="Proteomes" id="UP001254759"/>
    </source>
</evidence>
<feature type="domain" description="Methyltransferase FkbM" evidence="2">
    <location>
        <begin position="30"/>
        <end position="192"/>
    </location>
</feature>
<gene>
    <name evidence="3" type="ORF">J2W94_003221</name>
</gene>
<dbReference type="GO" id="GO:0032259">
    <property type="term" value="P:methylation"/>
    <property type="evidence" value="ECO:0007669"/>
    <property type="project" value="UniProtKB-KW"/>
</dbReference>
<accession>A0ABU1RVV5</accession>
<dbReference type="PANTHER" id="PTHR34203">
    <property type="entry name" value="METHYLTRANSFERASE, FKBM FAMILY PROTEIN"/>
    <property type="match status" value="1"/>
</dbReference>
<feature type="coiled-coil region" evidence="1">
    <location>
        <begin position="246"/>
        <end position="276"/>
    </location>
</feature>
<evidence type="ECO:0000256" key="1">
    <source>
        <dbReference type="SAM" id="Coils"/>
    </source>
</evidence>
<comment type="caution">
    <text evidence="3">The sequence shown here is derived from an EMBL/GenBank/DDBJ whole genome shotgun (WGS) entry which is preliminary data.</text>
</comment>
<reference evidence="3 4" key="1">
    <citation type="submission" date="2023-07" db="EMBL/GenBank/DDBJ databases">
        <title>Sorghum-associated microbial communities from plants grown in Nebraska, USA.</title>
        <authorList>
            <person name="Schachtman D."/>
        </authorList>
    </citation>
    <scope>NUCLEOTIDE SEQUENCE [LARGE SCALE GENOMIC DNA]</scope>
    <source>
        <strain evidence="3 4">BE107</strain>
    </source>
</reference>
<dbReference type="InterPro" id="IPR006342">
    <property type="entry name" value="FkbM_mtfrase"/>
</dbReference>
<dbReference type="Gene3D" id="3.40.50.150">
    <property type="entry name" value="Vaccinia Virus protein VP39"/>
    <property type="match status" value="1"/>
</dbReference>
<dbReference type="RefSeq" id="WP_310095607.1">
    <property type="nucleotide sequence ID" value="NZ_JAVDTT010000004.1"/>
</dbReference>
<sequence>MSTFISYAQNFEDVLLWRALKHIESGFYIDIGANSPIIDSVSLAFYENGWTGINVEPSLKFVQELHDNREKDVNLHAAISDDRGVLKFYDIAETGLSTLLKEVADKHAQAGFQVSETMVPVITLDDLLQDVSTPEVHWMKIDVEGAEQQVLRGWKTSTVHPWVVVVESVLPSTHVESHAGWESILLDKGYRFAFFDGLNRYFVSESHLDLLDAFQVGPNVFDRFCLSGTATSTFCAIVNHKALVAAENLSTMAAELSESRDELTQSIEQRELAERKFYEREAEQQKIIASTWTQLEESQRANTSLHAGFELAENESKQLRNRMIETLSEYRSLIQDRNQAQESLSRHVHQLSMSKAEAEALKAEQGTLMANLRASSLRIGSLESALAAVEGQVKETLNSTSWKVTAPLRFLSAIARGSKSESSSYFRETLRNLAQVPALRRIAERLLPEHGRARRFLVARVRTDTSHEVSSATRAQLETYDGASAERSRLFNRMASRIRDERRHMERLK</sequence>
<dbReference type="SUPFAM" id="SSF53335">
    <property type="entry name" value="S-adenosyl-L-methionine-dependent methyltransferases"/>
    <property type="match status" value="1"/>
</dbReference>
<proteinExistence type="predicted"/>
<dbReference type="GO" id="GO:0008168">
    <property type="term" value="F:methyltransferase activity"/>
    <property type="evidence" value="ECO:0007669"/>
    <property type="project" value="UniProtKB-KW"/>
</dbReference>
<keyword evidence="1" id="KW-0175">Coiled coil</keyword>
<dbReference type="EMBL" id="JAVDTT010000004">
    <property type="protein sequence ID" value="MDR6842916.1"/>
    <property type="molecule type" value="Genomic_DNA"/>
</dbReference>
<dbReference type="InterPro" id="IPR052514">
    <property type="entry name" value="SAM-dependent_MTase"/>
</dbReference>
<protein>
    <submittedName>
        <fullName evidence="3">FkbM family methyltransferase</fullName>
    </submittedName>
</protein>